<dbReference type="PATRIC" id="fig|1193502.14.peg.738"/>
<keyword evidence="5" id="KW-0349">Heme</keyword>
<dbReference type="KEGG" id="shal:SHALO_0734"/>
<evidence type="ECO:0000256" key="2">
    <source>
        <dbReference type="ARBA" id="ARBA00007543"/>
    </source>
</evidence>
<keyword evidence="8" id="KW-0249">Electron transport</keyword>
<evidence type="ECO:0000256" key="5">
    <source>
        <dbReference type="ARBA" id="ARBA00022617"/>
    </source>
</evidence>
<evidence type="ECO:0000256" key="10">
    <source>
        <dbReference type="ARBA" id="ARBA00023004"/>
    </source>
</evidence>
<comment type="similarity">
    <text evidence="2">Belongs to the cytochrome ubiquinol oxidase subunit 2 family.</text>
</comment>
<dbReference type="GO" id="GO:0070069">
    <property type="term" value="C:cytochrome complex"/>
    <property type="evidence" value="ECO:0007669"/>
    <property type="project" value="TreeGrafter"/>
</dbReference>
<comment type="subcellular location">
    <subcellularLocation>
        <location evidence="1">Cell membrane</location>
        <topology evidence="1">Multi-pass membrane protein</topology>
    </subcellularLocation>
</comment>
<evidence type="ECO:0000256" key="3">
    <source>
        <dbReference type="ARBA" id="ARBA00022448"/>
    </source>
</evidence>
<dbReference type="GO" id="GO:0019646">
    <property type="term" value="P:aerobic electron transport chain"/>
    <property type="evidence" value="ECO:0007669"/>
    <property type="project" value="TreeGrafter"/>
</dbReference>
<dbReference type="GO" id="GO:0005886">
    <property type="term" value="C:plasma membrane"/>
    <property type="evidence" value="ECO:0007669"/>
    <property type="project" value="UniProtKB-SubCell"/>
</dbReference>
<evidence type="ECO:0000256" key="9">
    <source>
        <dbReference type="ARBA" id="ARBA00022989"/>
    </source>
</evidence>
<keyword evidence="7" id="KW-0479">Metal-binding</keyword>
<dbReference type="AlphaFoldDB" id="A0A1D7THQ4"/>
<name>A0A1D7THQ4_9BACT</name>
<feature type="transmembrane region" description="Helical" evidence="12">
    <location>
        <begin position="87"/>
        <end position="104"/>
    </location>
</feature>
<dbReference type="GO" id="GO:0009055">
    <property type="term" value="F:electron transfer activity"/>
    <property type="evidence" value="ECO:0007669"/>
    <property type="project" value="TreeGrafter"/>
</dbReference>
<evidence type="ECO:0000313" key="14">
    <source>
        <dbReference type="Proteomes" id="UP000094609"/>
    </source>
</evidence>
<dbReference type="EMBL" id="CP017111">
    <property type="protein sequence ID" value="AOO64517.1"/>
    <property type="molecule type" value="Genomic_DNA"/>
</dbReference>
<dbReference type="InterPro" id="IPR003317">
    <property type="entry name" value="Cyt-d_oxidase_su2"/>
</dbReference>
<keyword evidence="11 12" id="KW-0472">Membrane</keyword>
<evidence type="ECO:0000313" key="13">
    <source>
        <dbReference type="EMBL" id="AOO64517.1"/>
    </source>
</evidence>
<evidence type="ECO:0000256" key="7">
    <source>
        <dbReference type="ARBA" id="ARBA00022723"/>
    </source>
</evidence>
<dbReference type="Proteomes" id="UP000094609">
    <property type="component" value="Chromosome"/>
</dbReference>
<dbReference type="RefSeq" id="WP_069477405.1">
    <property type="nucleotide sequence ID" value="NZ_CP017111.1"/>
</dbReference>
<accession>A0A1D7THQ4</accession>
<dbReference type="STRING" id="1193502.SHALO_0734"/>
<keyword evidence="6 12" id="KW-0812">Transmembrane</keyword>
<feature type="transmembrane region" description="Helical" evidence="12">
    <location>
        <begin position="332"/>
        <end position="357"/>
    </location>
</feature>
<feature type="transmembrane region" description="Helical" evidence="12">
    <location>
        <begin position="215"/>
        <end position="236"/>
    </location>
</feature>
<feature type="transmembrane region" description="Helical" evidence="12">
    <location>
        <begin position="12"/>
        <end position="31"/>
    </location>
</feature>
<sequence length="377" mass="42742">MFELLSLLQLQQLWWIIVSLLGGIFAFLLFVQGGQTFLFSLPANETEKTMLVNSLGRKWELGFTTLVLFGGALFAAFPLFYATSFGGAYWVWLAILFCFIIQAVSYEYRKKPDNFLGTKTYECFLYLNGSLGVLLLGIAISTFFSGAAFHLDENRFVFWDNPLRGLEALQNPFNYLLAFTLFFLSRIGAGLYFINTIDHDALHVKIKTMLRSQTLLFLLFFASFMGWILTKEGFAYDPLTKVVMIVPYHYANNFAQMPWVLALFCLGVCLVVFGVLRTLFSTNKTSIKPFGVGVVFTVMALFLTVGLNYTVFYPSLSDLSSSLHIENASGSFYTLTTMSYLGLMIPFVVAYIAYAWYAMNRVKITEAEMNDSSQHHY</sequence>
<keyword evidence="10" id="KW-0408">Iron</keyword>
<dbReference type="PANTHER" id="PTHR43141:SF5">
    <property type="entry name" value="CYTOCHROME BD-I UBIQUINOL OXIDASE SUBUNIT 2"/>
    <property type="match status" value="1"/>
</dbReference>
<evidence type="ECO:0000256" key="1">
    <source>
        <dbReference type="ARBA" id="ARBA00004651"/>
    </source>
</evidence>
<feature type="transmembrane region" description="Helical" evidence="12">
    <location>
        <begin position="61"/>
        <end position="81"/>
    </location>
</feature>
<gene>
    <name evidence="13" type="ORF">SHALO_0734</name>
</gene>
<keyword evidence="3" id="KW-0813">Transport</keyword>
<reference evidence="14" key="1">
    <citation type="submission" date="2016-08" db="EMBL/GenBank/DDBJ databases">
        <title>Complete genome sequence of the organohalide-respiring Epsilonproteobacterium Sulfurospirillum halorespirans.</title>
        <authorList>
            <person name="Goris T."/>
            <person name="Zimmermann J."/>
            <person name="Schenz B."/>
            <person name="Lemos M."/>
            <person name="Hackermueller J."/>
            <person name="Diekert G."/>
        </authorList>
    </citation>
    <scope>NUCLEOTIDE SEQUENCE [LARGE SCALE GENOMIC DNA]</scope>
    <source>
        <strain>DSM 13726</strain>
        <strain evidence="14">PCE-M2</strain>
    </source>
</reference>
<feature type="transmembrane region" description="Helical" evidence="12">
    <location>
        <begin position="292"/>
        <end position="312"/>
    </location>
</feature>
<proteinExistence type="inferred from homology"/>
<protein>
    <submittedName>
        <fullName evidence="13">Cytochrome d ubiquinol oxidase subunit II</fullName>
    </submittedName>
</protein>
<evidence type="ECO:0000256" key="11">
    <source>
        <dbReference type="ARBA" id="ARBA00023136"/>
    </source>
</evidence>
<keyword evidence="4" id="KW-1003">Cell membrane</keyword>
<feature type="transmembrane region" description="Helical" evidence="12">
    <location>
        <begin position="125"/>
        <end position="149"/>
    </location>
</feature>
<evidence type="ECO:0000256" key="8">
    <source>
        <dbReference type="ARBA" id="ARBA00022982"/>
    </source>
</evidence>
<dbReference type="GO" id="GO:0016682">
    <property type="term" value="F:oxidoreductase activity, acting on diphenols and related substances as donors, oxygen as acceptor"/>
    <property type="evidence" value="ECO:0007669"/>
    <property type="project" value="TreeGrafter"/>
</dbReference>
<evidence type="ECO:0000256" key="4">
    <source>
        <dbReference type="ARBA" id="ARBA00022475"/>
    </source>
</evidence>
<dbReference type="PANTHER" id="PTHR43141">
    <property type="entry name" value="CYTOCHROME BD2 SUBUNIT II"/>
    <property type="match status" value="1"/>
</dbReference>
<evidence type="ECO:0000256" key="6">
    <source>
        <dbReference type="ARBA" id="ARBA00022692"/>
    </source>
</evidence>
<keyword evidence="9 12" id="KW-1133">Transmembrane helix</keyword>
<organism evidence="13 14">
    <name type="scientific">Sulfurospirillum halorespirans DSM 13726</name>
    <dbReference type="NCBI Taxonomy" id="1193502"/>
    <lineage>
        <taxon>Bacteria</taxon>
        <taxon>Pseudomonadati</taxon>
        <taxon>Campylobacterota</taxon>
        <taxon>Epsilonproteobacteria</taxon>
        <taxon>Campylobacterales</taxon>
        <taxon>Sulfurospirillaceae</taxon>
        <taxon>Sulfurospirillum</taxon>
    </lineage>
</organism>
<feature type="transmembrane region" description="Helical" evidence="12">
    <location>
        <begin position="173"/>
        <end position="194"/>
    </location>
</feature>
<feature type="transmembrane region" description="Helical" evidence="12">
    <location>
        <begin position="256"/>
        <end position="280"/>
    </location>
</feature>
<keyword evidence="14" id="KW-1185">Reference proteome</keyword>
<dbReference type="Pfam" id="PF02322">
    <property type="entry name" value="Cyt_bd_oxida_II"/>
    <property type="match status" value="1"/>
</dbReference>
<evidence type="ECO:0000256" key="12">
    <source>
        <dbReference type="SAM" id="Phobius"/>
    </source>
</evidence>
<dbReference type="GO" id="GO:0046872">
    <property type="term" value="F:metal ion binding"/>
    <property type="evidence" value="ECO:0007669"/>
    <property type="project" value="UniProtKB-KW"/>
</dbReference>